<feature type="compositionally biased region" description="Polar residues" evidence="2">
    <location>
        <begin position="52"/>
        <end position="63"/>
    </location>
</feature>
<name>A0AAD5UHB6_9FUNG</name>
<evidence type="ECO:0000256" key="2">
    <source>
        <dbReference type="SAM" id="MobiDB-lite"/>
    </source>
</evidence>
<proteinExistence type="predicted"/>
<keyword evidence="1" id="KW-0175">Coiled coil</keyword>
<evidence type="ECO:0000313" key="4">
    <source>
        <dbReference type="Proteomes" id="UP001210925"/>
    </source>
</evidence>
<dbReference type="EMBL" id="JADGKB010000035">
    <property type="protein sequence ID" value="KAJ3257713.1"/>
    <property type="molecule type" value="Genomic_DNA"/>
</dbReference>
<evidence type="ECO:0000313" key="3">
    <source>
        <dbReference type="EMBL" id="KAJ3257713.1"/>
    </source>
</evidence>
<dbReference type="AlphaFoldDB" id="A0AAD5UHB6"/>
<keyword evidence="4" id="KW-1185">Reference proteome</keyword>
<feature type="region of interest" description="Disordered" evidence="2">
    <location>
        <begin position="52"/>
        <end position="87"/>
    </location>
</feature>
<dbReference type="Proteomes" id="UP001210925">
    <property type="component" value="Unassembled WGS sequence"/>
</dbReference>
<reference evidence="3" key="1">
    <citation type="submission" date="2020-05" db="EMBL/GenBank/DDBJ databases">
        <title>Phylogenomic resolution of chytrid fungi.</title>
        <authorList>
            <person name="Stajich J.E."/>
            <person name="Amses K."/>
            <person name="Simmons R."/>
            <person name="Seto K."/>
            <person name="Myers J."/>
            <person name="Bonds A."/>
            <person name="Quandt C.A."/>
            <person name="Barry K."/>
            <person name="Liu P."/>
            <person name="Grigoriev I."/>
            <person name="Longcore J.E."/>
            <person name="James T.Y."/>
        </authorList>
    </citation>
    <scope>NUCLEOTIDE SEQUENCE</scope>
    <source>
        <strain evidence="3">PLAUS21</strain>
    </source>
</reference>
<sequence>MFTMNSDQTVSPHPKATPSLEQILSCTTLVPDECEISSESILKSSASIPTSIDLQTDSSSSIDSNKRKFGDMDSTSPLENSFQYSKSRTGGEYRQGISRYAPYGTRFAANMRDGQLKTSHIAGDLANRARQKNGRGCRVDLVLVTHEGELFQLETALAFYENQIKRNLPKPGPSEVLNHLKEMKCDFDYRKGDGVFLLQRNASNFFKRMMEHARRINHPIVSEFVNCTPTHKPVVEPEVNQAATILGSLRKKAKKQIEVVENDIEEVDEQELWESIEQDLEKDEKMEIELQEQIRRDEAQEELDAQREVDWSRPKWQKGSFYTELLKNMVVARKDQVEYFSKAAETFDWSSVVEPEPSPEPEAQADQTDDSMDIDMEDSQDEQIYTRKKPQQKVYKKPLVKKETPVNNSTVIENPQPVLRKGREGLTQGLRIKGLSRHSPYGTRFCAQMPGGEMKESFLAGDLADRVRSPDGKTQGELILVLHPGEIKQLEVAWEYVKSHEPYVLGAGAVLDHLRSVGLDINHRKSGSKLLQKNAGNFFKRVQEFGKRRQLDSSYLTM</sequence>
<accession>A0AAD5UHB6</accession>
<feature type="compositionally biased region" description="Polar residues" evidence="2">
    <location>
        <begin position="73"/>
        <end position="87"/>
    </location>
</feature>
<evidence type="ECO:0000256" key="1">
    <source>
        <dbReference type="SAM" id="Coils"/>
    </source>
</evidence>
<gene>
    <name evidence="3" type="ORF">HK103_004340</name>
</gene>
<organism evidence="3 4">
    <name type="scientific">Boothiomyces macroporosus</name>
    <dbReference type="NCBI Taxonomy" id="261099"/>
    <lineage>
        <taxon>Eukaryota</taxon>
        <taxon>Fungi</taxon>
        <taxon>Fungi incertae sedis</taxon>
        <taxon>Chytridiomycota</taxon>
        <taxon>Chytridiomycota incertae sedis</taxon>
        <taxon>Chytridiomycetes</taxon>
        <taxon>Rhizophydiales</taxon>
        <taxon>Terramycetaceae</taxon>
        <taxon>Boothiomyces</taxon>
    </lineage>
</organism>
<feature type="coiled-coil region" evidence="1">
    <location>
        <begin position="250"/>
        <end position="300"/>
    </location>
</feature>
<protein>
    <submittedName>
        <fullName evidence="3">Uncharacterized protein</fullName>
    </submittedName>
</protein>
<comment type="caution">
    <text evidence="3">The sequence shown here is derived from an EMBL/GenBank/DDBJ whole genome shotgun (WGS) entry which is preliminary data.</text>
</comment>
<feature type="region of interest" description="Disordered" evidence="2">
    <location>
        <begin position="350"/>
        <end position="372"/>
    </location>
</feature>